<evidence type="ECO:0000313" key="1">
    <source>
        <dbReference type="EMBL" id="SHL28893.1"/>
    </source>
</evidence>
<evidence type="ECO:0000313" key="2">
    <source>
        <dbReference type="Proteomes" id="UP000183975"/>
    </source>
</evidence>
<gene>
    <name evidence="1" type="ORF">SAMN02745138_03202</name>
</gene>
<reference evidence="1 2" key="1">
    <citation type="submission" date="2016-11" db="EMBL/GenBank/DDBJ databases">
        <authorList>
            <person name="Jaros S."/>
            <person name="Januszkiewicz K."/>
            <person name="Wedrychowicz H."/>
        </authorList>
    </citation>
    <scope>NUCLEOTIDE SEQUENCE [LARGE SCALE GENOMIC DNA]</scope>
    <source>
        <strain evidence="1 2">DSM 14214</strain>
    </source>
</reference>
<protein>
    <submittedName>
        <fullName evidence="1">Uncharacterized protein</fullName>
    </submittedName>
</protein>
<proteinExistence type="predicted"/>
<dbReference type="Proteomes" id="UP000183975">
    <property type="component" value="Unassembled WGS sequence"/>
</dbReference>
<organism evidence="1 2">
    <name type="scientific">Anaerotignum lactatifermentans DSM 14214</name>
    <dbReference type="NCBI Taxonomy" id="1121323"/>
    <lineage>
        <taxon>Bacteria</taxon>
        <taxon>Bacillati</taxon>
        <taxon>Bacillota</taxon>
        <taxon>Clostridia</taxon>
        <taxon>Lachnospirales</taxon>
        <taxon>Anaerotignaceae</taxon>
        <taxon>Anaerotignum</taxon>
    </lineage>
</organism>
<dbReference type="OrthoDB" id="9785911at2"/>
<accession>A0A1M6ZEX1</accession>
<name>A0A1M6ZEX1_9FIRM</name>
<dbReference type="RefSeq" id="WP_072853433.1">
    <property type="nucleotide sequence ID" value="NZ_FRAH01000088.1"/>
</dbReference>
<dbReference type="EMBL" id="FRAH01000088">
    <property type="protein sequence ID" value="SHL28893.1"/>
    <property type="molecule type" value="Genomic_DNA"/>
</dbReference>
<dbReference type="AlphaFoldDB" id="A0A1M6ZEX1"/>
<keyword evidence="2" id="KW-1185">Reference proteome</keyword>
<sequence length="254" mass="29025">MYTFFCDFASLSRKDAGDWVSNCSKLADEAFLNSSNQTRLLGNLLVLEQYMHTLEQGLQENGEEPLPITYQSIQMLWDYLDGKIKPSDFADFANALYACVLEFMVGQELTEEQAAFYDNHFPEGNDNLVQWEILCWASFLMLELLSIYGERLDFDEFESCDAVDFVEIDEMLNGLNDACIDFAGVECPSSYAKDVIKAMEDVYETPLFQSIVLQIQKGLKDALKAAPDDYAKLRAEYQQYSIVPQEFSADLMEY</sequence>